<reference evidence="9" key="1">
    <citation type="submission" date="2017-04" db="EMBL/GenBank/DDBJ databases">
        <authorList>
            <person name="Varghese N."/>
            <person name="Submissions S."/>
        </authorList>
    </citation>
    <scope>NUCLEOTIDE SEQUENCE [LARGE SCALE GENOMIC DNA]</scope>
</reference>
<feature type="coiled-coil region" evidence="4">
    <location>
        <begin position="298"/>
        <end position="328"/>
    </location>
</feature>
<evidence type="ECO:0000256" key="3">
    <source>
        <dbReference type="ARBA" id="ARBA00034247"/>
    </source>
</evidence>
<dbReference type="GO" id="GO:0052621">
    <property type="term" value="F:diguanylate cyclase activity"/>
    <property type="evidence" value="ECO:0007669"/>
    <property type="project" value="UniProtKB-EC"/>
</dbReference>
<dbReference type="Gene3D" id="3.40.190.10">
    <property type="entry name" value="Periplasmic binding protein-like II"/>
    <property type="match status" value="2"/>
</dbReference>
<dbReference type="GO" id="GO:1902201">
    <property type="term" value="P:negative regulation of bacterial-type flagellum-dependent cell motility"/>
    <property type="evidence" value="ECO:0007669"/>
    <property type="project" value="TreeGrafter"/>
</dbReference>
<evidence type="ECO:0000256" key="4">
    <source>
        <dbReference type="SAM" id="Coils"/>
    </source>
</evidence>
<evidence type="ECO:0000256" key="6">
    <source>
        <dbReference type="SAM" id="SignalP"/>
    </source>
</evidence>
<dbReference type="SUPFAM" id="SSF55073">
    <property type="entry name" value="Nucleotide cyclase"/>
    <property type="match status" value="1"/>
</dbReference>
<comment type="catalytic activity">
    <reaction evidence="3">
        <text>2 GTP = 3',3'-c-di-GMP + 2 diphosphate</text>
        <dbReference type="Rhea" id="RHEA:24898"/>
        <dbReference type="ChEBI" id="CHEBI:33019"/>
        <dbReference type="ChEBI" id="CHEBI:37565"/>
        <dbReference type="ChEBI" id="CHEBI:58805"/>
        <dbReference type="EC" id="2.7.7.65"/>
    </reaction>
</comment>
<feature type="signal peptide" evidence="6">
    <location>
        <begin position="1"/>
        <end position="32"/>
    </location>
</feature>
<dbReference type="SMART" id="SM00267">
    <property type="entry name" value="GGDEF"/>
    <property type="match status" value="1"/>
</dbReference>
<evidence type="ECO:0000256" key="2">
    <source>
        <dbReference type="ARBA" id="ARBA00012528"/>
    </source>
</evidence>
<dbReference type="EC" id="2.7.7.65" evidence="2"/>
<keyword evidence="5" id="KW-0812">Transmembrane</keyword>
<dbReference type="CDD" id="cd01949">
    <property type="entry name" value="GGDEF"/>
    <property type="match status" value="1"/>
</dbReference>
<keyword evidence="5" id="KW-0472">Membrane</keyword>
<dbReference type="FunFam" id="3.30.70.270:FF:000001">
    <property type="entry name" value="Diguanylate cyclase domain protein"/>
    <property type="match status" value="1"/>
</dbReference>
<dbReference type="InterPro" id="IPR043128">
    <property type="entry name" value="Rev_trsase/Diguanyl_cyclase"/>
</dbReference>
<evidence type="ECO:0000313" key="8">
    <source>
        <dbReference type="EMBL" id="SMQ58111.1"/>
    </source>
</evidence>
<sequence>MTAFTSSLLRRVTAMLISASYLLLGGITTAHAQQDNLQRSNSEPISYCVDPNWMPYEAIRDGKHTGLSADYMALISAQSGLTFKLIPTRSWQQSLRFLEERRCQFTPMLNKTDKREKYLTFSNVYFRSPNVLVSQREQPFLQGFENIGQRIVAIPTEYRLMEYVREYHPNTNVLPVRNEHEGLIAVAEGDADLFIGSLYSVNAYIQRQKLNNLKISGWMRPEDELRMAVSTGSEHLLPTINAALAQIDEEQHLQIFQRWNNISVIDDTNHELIWQLGFAALAVILLLTWWSCMSYRYNRKLSASNSQLEQLREKLEQTVDKLEFLSQHDPLTTLHNRSFLQQMMVRHNSDQREHAHDSDTSLIIIDIDFFKRINDTFGHSAGDKVLIEFAQLLQEQTRESDILARWGGEEFVIVCAHSNAADARKLCERINNALQEYKFSYQPQLTCSFGIAQVQPGEPIESCFDRADKALYQAKKSGRNRICSAEDD</sequence>
<evidence type="ECO:0000256" key="5">
    <source>
        <dbReference type="SAM" id="Phobius"/>
    </source>
</evidence>
<gene>
    <name evidence="8" type="ORF">SAMN06297229_0061</name>
</gene>
<dbReference type="EMBL" id="FXWH01000001">
    <property type="protein sequence ID" value="SMQ58111.1"/>
    <property type="molecule type" value="Genomic_DNA"/>
</dbReference>
<dbReference type="InterPro" id="IPR000160">
    <property type="entry name" value="GGDEF_dom"/>
</dbReference>
<dbReference type="GO" id="GO:0043709">
    <property type="term" value="P:cell adhesion involved in single-species biofilm formation"/>
    <property type="evidence" value="ECO:0007669"/>
    <property type="project" value="TreeGrafter"/>
</dbReference>
<evidence type="ECO:0000313" key="9">
    <source>
        <dbReference type="Proteomes" id="UP000194450"/>
    </source>
</evidence>
<keyword evidence="6" id="KW-0732">Signal</keyword>
<dbReference type="GO" id="GO:0005886">
    <property type="term" value="C:plasma membrane"/>
    <property type="evidence" value="ECO:0007669"/>
    <property type="project" value="TreeGrafter"/>
</dbReference>
<organism evidence="8 9">
    <name type="scientific">Pseudidiomarina planktonica</name>
    <dbReference type="NCBI Taxonomy" id="1323738"/>
    <lineage>
        <taxon>Bacteria</taxon>
        <taxon>Pseudomonadati</taxon>
        <taxon>Pseudomonadota</taxon>
        <taxon>Gammaproteobacteria</taxon>
        <taxon>Alteromonadales</taxon>
        <taxon>Idiomarinaceae</taxon>
        <taxon>Pseudidiomarina</taxon>
    </lineage>
</organism>
<evidence type="ECO:0000256" key="1">
    <source>
        <dbReference type="ARBA" id="ARBA00001946"/>
    </source>
</evidence>
<name>A0A1Y6EA58_9GAMM</name>
<accession>A0A1Y6EA58</accession>
<feature type="chain" id="PRO_5013255327" description="diguanylate cyclase" evidence="6">
    <location>
        <begin position="33"/>
        <end position="488"/>
    </location>
</feature>
<dbReference type="NCBIfam" id="TIGR00254">
    <property type="entry name" value="GGDEF"/>
    <property type="match status" value="1"/>
</dbReference>
<dbReference type="CDD" id="cd13708">
    <property type="entry name" value="PBP2_BvgS_like_1"/>
    <property type="match status" value="1"/>
</dbReference>
<dbReference type="PROSITE" id="PS50887">
    <property type="entry name" value="GGDEF"/>
    <property type="match status" value="1"/>
</dbReference>
<keyword evidence="9" id="KW-1185">Reference proteome</keyword>
<dbReference type="RefSeq" id="WP_086433272.1">
    <property type="nucleotide sequence ID" value="NZ_FXWH01000001.1"/>
</dbReference>
<proteinExistence type="predicted"/>
<feature type="transmembrane region" description="Helical" evidence="5">
    <location>
        <begin position="272"/>
        <end position="292"/>
    </location>
</feature>
<dbReference type="AlphaFoldDB" id="A0A1Y6EA58"/>
<dbReference type="InterPro" id="IPR029787">
    <property type="entry name" value="Nucleotide_cyclase"/>
</dbReference>
<dbReference type="Pfam" id="PF00497">
    <property type="entry name" value="SBP_bac_3"/>
    <property type="match status" value="1"/>
</dbReference>
<dbReference type="PANTHER" id="PTHR45138:SF9">
    <property type="entry name" value="DIGUANYLATE CYCLASE DGCM-RELATED"/>
    <property type="match status" value="1"/>
</dbReference>
<keyword evidence="5" id="KW-1133">Transmembrane helix</keyword>
<dbReference type="PANTHER" id="PTHR45138">
    <property type="entry name" value="REGULATORY COMPONENTS OF SENSORY TRANSDUCTION SYSTEM"/>
    <property type="match status" value="1"/>
</dbReference>
<dbReference type="SUPFAM" id="SSF53850">
    <property type="entry name" value="Periplasmic binding protein-like II"/>
    <property type="match status" value="1"/>
</dbReference>
<dbReference type="Proteomes" id="UP000194450">
    <property type="component" value="Unassembled WGS sequence"/>
</dbReference>
<feature type="domain" description="GGDEF" evidence="7">
    <location>
        <begin position="358"/>
        <end position="487"/>
    </location>
</feature>
<dbReference type="OrthoDB" id="9180959at2"/>
<dbReference type="SMART" id="SM00062">
    <property type="entry name" value="PBPb"/>
    <property type="match status" value="1"/>
</dbReference>
<comment type="cofactor">
    <cofactor evidence="1">
        <name>Mg(2+)</name>
        <dbReference type="ChEBI" id="CHEBI:18420"/>
    </cofactor>
</comment>
<evidence type="ECO:0000259" key="7">
    <source>
        <dbReference type="PROSITE" id="PS50887"/>
    </source>
</evidence>
<dbReference type="InterPro" id="IPR001638">
    <property type="entry name" value="Solute-binding_3/MltF_N"/>
</dbReference>
<dbReference type="InterPro" id="IPR050469">
    <property type="entry name" value="Diguanylate_Cyclase"/>
</dbReference>
<keyword evidence="4" id="KW-0175">Coiled coil</keyword>
<dbReference type="Pfam" id="PF00990">
    <property type="entry name" value="GGDEF"/>
    <property type="match status" value="1"/>
</dbReference>
<protein>
    <recommendedName>
        <fullName evidence="2">diguanylate cyclase</fullName>
        <ecNumber evidence="2">2.7.7.65</ecNumber>
    </recommendedName>
</protein>
<dbReference type="Gene3D" id="3.30.70.270">
    <property type="match status" value="1"/>
</dbReference>